<evidence type="ECO:0000313" key="2">
    <source>
        <dbReference type="EMBL" id="WZN38452.1"/>
    </source>
</evidence>
<accession>A0ABZ2YGZ2</accession>
<gene>
    <name evidence="2" type="ORF">M33023_02840</name>
</gene>
<keyword evidence="3" id="KW-1185">Reference proteome</keyword>
<proteinExistence type="predicted"/>
<organism evidence="2 3">
    <name type="scientific">Candidatus Phytoplasma asteris</name>
    <dbReference type="NCBI Taxonomy" id="85620"/>
    <lineage>
        <taxon>Bacteria</taxon>
        <taxon>Bacillati</taxon>
        <taxon>Mycoplasmatota</taxon>
        <taxon>Mollicutes</taxon>
        <taxon>Acholeplasmatales</taxon>
        <taxon>Acholeplasmataceae</taxon>
        <taxon>Candidatus Phytoplasma</taxon>
        <taxon>16SrI (Aster yellows group)</taxon>
    </lineage>
</organism>
<keyword evidence="1" id="KW-1133">Transmembrane helix</keyword>
<name>A0ABZ2YGZ2_9MOLU</name>
<protein>
    <submittedName>
        <fullName evidence="2">Uncharacterized protein</fullName>
    </submittedName>
</protein>
<evidence type="ECO:0000313" key="3">
    <source>
        <dbReference type="Proteomes" id="UP001470586"/>
    </source>
</evidence>
<sequence length="56" mass="6533">MKIVCFVVFKKKKNIKIIPRQSQKEKPKQVFGGNIYSLECLFVLAFPIIIFLILGY</sequence>
<dbReference type="EMBL" id="CP128397">
    <property type="protein sequence ID" value="WZN38452.1"/>
    <property type="molecule type" value="Genomic_DNA"/>
</dbReference>
<evidence type="ECO:0000256" key="1">
    <source>
        <dbReference type="SAM" id="Phobius"/>
    </source>
</evidence>
<reference evidence="2" key="1">
    <citation type="submission" date="2023-06" db="EMBL/GenBank/DDBJ databases">
        <title>Complete Genome of Candidatus Phytoplasma asteris M33.</title>
        <authorList>
            <person name="Toth R."/>
            <person name="Ilic A.-M."/>
            <person name="Huettel B."/>
            <person name="Duduk B."/>
            <person name="Kube M."/>
        </authorList>
    </citation>
    <scope>NUCLEOTIDE SEQUENCE [LARGE SCALE GENOMIC DNA]</scope>
    <source>
        <strain evidence="2">M33</strain>
    </source>
</reference>
<keyword evidence="1" id="KW-0812">Transmembrane</keyword>
<dbReference type="RefSeq" id="WP_341833749.1">
    <property type="nucleotide sequence ID" value="NZ_CP128397.1"/>
</dbReference>
<feature type="transmembrane region" description="Helical" evidence="1">
    <location>
        <begin position="35"/>
        <end position="54"/>
    </location>
</feature>
<dbReference type="Proteomes" id="UP001470586">
    <property type="component" value="Chromosome"/>
</dbReference>
<keyword evidence="1" id="KW-0472">Membrane</keyword>